<evidence type="ECO:0000313" key="3">
    <source>
        <dbReference type="Proteomes" id="UP000241675"/>
    </source>
</evidence>
<accession>A0A2D2W2A6</accession>
<name>A0A2D2W2A6_9CAUD</name>
<proteinExistence type="predicted"/>
<reference evidence="2 3" key="2">
    <citation type="submission" date="2017-11" db="EMBL/GenBank/DDBJ databases">
        <title>Lysogenic conversion of Stenotrophomonas maltophilia by temperate phage DLP4.</title>
        <authorList>
            <person name="Dennis J."/>
            <person name="Stothard P."/>
        </authorList>
    </citation>
    <scope>NUCLEOTIDE SEQUENCE [LARGE SCALE GENOMIC DNA]</scope>
</reference>
<dbReference type="OrthoDB" id="16900at10239"/>
<gene>
    <name evidence="2" type="ORF">DLP05_002</name>
</gene>
<keyword evidence="3" id="KW-1185">Reference proteome</keyword>
<evidence type="ECO:0000256" key="1">
    <source>
        <dbReference type="SAM" id="MobiDB-lite"/>
    </source>
</evidence>
<organism evidence="2 3">
    <name type="scientific">Stenotrophomonas phage vB_SmaS_DLP_5</name>
    <dbReference type="NCBI Taxonomy" id="2044561"/>
    <lineage>
        <taxon>Viruses</taxon>
        <taxon>Duplodnaviria</taxon>
        <taxon>Heunggongvirae</taxon>
        <taxon>Uroviricota</taxon>
        <taxon>Caudoviricetes</taxon>
        <taxon>Delepquintavirus</taxon>
        <taxon>Delepquintavirus DLP5</taxon>
    </lineage>
</organism>
<dbReference type="EMBL" id="MG189906">
    <property type="protein sequence ID" value="ATS92275.1"/>
    <property type="molecule type" value="Genomic_DNA"/>
</dbReference>
<evidence type="ECO:0000313" key="2">
    <source>
        <dbReference type="EMBL" id="ATS92275.1"/>
    </source>
</evidence>
<reference evidence="3" key="1">
    <citation type="submission" date="2017-10" db="EMBL/GenBank/DDBJ databases">
        <authorList>
            <person name="Peters D.L."/>
        </authorList>
    </citation>
    <scope>NUCLEOTIDE SEQUENCE [LARGE SCALE GENOMIC DNA]</scope>
</reference>
<feature type="compositionally biased region" description="Polar residues" evidence="1">
    <location>
        <begin position="500"/>
        <end position="513"/>
    </location>
</feature>
<sequence>MGVKIGATKTAPDPSKGPGGKVYFMQKTIKGDTFLVLADSAVDLEDEFKGLYFTTEDSSKTLIQPPYPPKVLMRLVSQNNILGQCVEAMEVNVDGTGYEFIAKEEGKAPNVNEVKILKSFFSEPYPGVSFLDMRRQLRRDMESAGFGFLEVIRSIDENIVALRNQNAHMVRLVRLDEPVQVKKKIERNGQEVELTLFERERRFCIRINNQNVYYREFGTTRHLNKKTGEWESGSNKVEPADRATELMFFGIHKDVETAYCVPRWINQMPSVIGSRKAEEQNLEFFDAGGIPPAIIFIQGGTLAKDMADQLKMYLSGQSKSNNRAVVVEAQSSSGSLESAGNVQVKVERFGADRANDSMFSKYDVAAEEHVRTGFRLPPLFLGKATDYNFATAKTAYMVAEAQVFEPERKKFDEKLNRTLLPALGVKETVIKSNPITLKDVEQQFKAMEMVADKVKGEGLVNEVNKIAGLTLEYDAEAEQRAIDNEQALAEARMNPVGVTNPASNTSADQSQGAGNDVVDLEKERQRRQAAKGAQAILKLAREYAIATGQLVTKSELTQVQKDEVVSKAEALEGEEQDLFLTCLSALMANNADAEVGSLFCTHDH</sequence>
<protein>
    <submittedName>
        <fullName evidence="2">Portal protein</fullName>
    </submittedName>
</protein>
<dbReference type="Proteomes" id="UP000241675">
    <property type="component" value="Segment"/>
</dbReference>
<feature type="region of interest" description="Disordered" evidence="1">
    <location>
        <begin position="496"/>
        <end position="516"/>
    </location>
</feature>